<keyword evidence="4 6" id="KW-1133">Transmembrane helix</keyword>
<gene>
    <name evidence="8" type="ORF">CW360_12440</name>
    <name evidence="7" type="ORF">GCM10007363_26780</name>
</gene>
<evidence type="ECO:0000313" key="10">
    <source>
        <dbReference type="Proteomes" id="UP000655550"/>
    </source>
</evidence>
<proteinExistence type="predicted"/>
<evidence type="ECO:0000313" key="9">
    <source>
        <dbReference type="Proteomes" id="UP000242861"/>
    </source>
</evidence>
<protein>
    <recommendedName>
        <fullName evidence="11">Cytochrome C oxidase subunit IV</fullName>
    </recommendedName>
</protein>
<reference evidence="10" key="4">
    <citation type="journal article" date="2019" name="Int. J. Syst. Evol. Microbiol.">
        <title>The Global Catalogue of Microorganisms (GCM) 10K type strain sequencing project: providing services to taxonomists for standard genome sequencing and annotation.</title>
        <authorList>
            <consortium name="The Broad Institute Genomics Platform"/>
            <consortium name="The Broad Institute Genome Sequencing Center for Infectious Disease"/>
            <person name="Wu L."/>
            <person name="Ma J."/>
        </authorList>
    </citation>
    <scope>NUCLEOTIDE SEQUENCE [LARGE SCALE GENOMIC DNA]</scope>
    <source>
        <strain evidence="10">CCM 8778</strain>
    </source>
</reference>
<evidence type="ECO:0000256" key="4">
    <source>
        <dbReference type="ARBA" id="ARBA00022989"/>
    </source>
</evidence>
<sequence length="84" mass="9278">MASWKYLLLCWLGLLLLSLLTVELGAAGATPLLAGGVLLVALGKAWLIIDGFMEMRHANWFWRGLMLGWPLSLGLTIWLSIALR</sequence>
<feature type="transmembrane region" description="Helical" evidence="6">
    <location>
        <begin position="60"/>
        <end position="81"/>
    </location>
</feature>
<reference evidence="7" key="1">
    <citation type="journal article" date="2014" name="Int. J. Syst. Evol. Microbiol.">
        <title>Complete genome of a new Firmicutes species belonging to the dominant human colonic microbiota ('Ruminococcus bicirculans') reveals two chromosomes and a selective capacity to utilize plant glucans.</title>
        <authorList>
            <consortium name="NISC Comparative Sequencing Program"/>
            <person name="Wegmann U."/>
            <person name="Louis P."/>
            <person name="Goesmann A."/>
            <person name="Henrissat B."/>
            <person name="Duncan S.H."/>
            <person name="Flint H.J."/>
        </authorList>
    </citation>
    <scope>NUCLEOTIDE SEQUENCE</scope>
    <source>
        <strain evidence="7">CCM 8778</strain>
    </source>
</reference>
<evidence type="ECO:0000256" key="5">
    <source>
        <dbReference type="ARBA" id="ARBA00023136"/>
    </source>
</evidence>
<feature type="transmembrane region" description="Helical" evidence="6">
    <location>
        <begin position="35"/>
        <end position="53"/>
    </location>
</feature>
<comment type="subcellular location">
    <subcellularLocation>
        <location evidence="1">Cell membrane</location>
        <topology evidence="1">Multi-pass membrane protein</topology>
    </subcellularLocation>
</comment>
<reference evidence="8" key="3">
    <citation type="submission" date="2017-12" db="EMBL/GenBank/DDBJ databases">
        <authorList>
            <person name="Hurst M.R.H."/>
        </authorList>
    </citation>
    <scope>NUCLEOTIDE SEQUENCE [LARGE SCALE GENOMIC DNA]</scope>
    <source>
        <strain evidence="8">ZYSR67-Z</strain>
    </source>
</reference>
<reference evidence="7" key="5">
    <citation type="submission" date="2024-05" db="EMBL/GenBank/DDBJ databases">
        <authorList>
            <person name="Sun Q."/>
            <person name="Sedlacek I."/>
        </authorList>
    </citation>
    <scope>NUCLEOTIDE SEQUENCE</scope>
    <source>
        <strain evidence="7">CCM 8778</strain>
    </source>
</reference>
<dbReference type="InterPro" id="IPR005171">
    <property type="entry name" value="Cyt_c_oxidase_su4_prok"/>
</dbReference>
<keyword evidence="2" id="KW-1003">Cell membrane</keyword>
<evidence type="ECO:0000256" key="2">
    <source>
        <dbReference type="ARBA" id="ARBA00022475"/>
    </source>
</evidence>
<dbReference type="Pfam" id="PF03626">
    <property type="entry name" value="COX4_pro"/>
    <property type="match status" value="1"/>
</dbReference>
<dbReference type="EMBL" id="BMDE01000009">
    <property type="protein sequence ID" value="GGH96066.1"/>
    <property type="molecule type" value="Genomic_DNA"/>
</dbReference>
<dbReference type="RefSeq" id="WP_093986104.1">
    <property type="nucleotide sequence ID" value="NZ_BMDE01000009.1"/>
</dbReference>
<evidence type="ECO:0000313" key="8">
    <source>
        <dbReference type="EMBL" id="PKF70610.1"/>
    </source>
</evidence>
<keyword evidence="5 6" id="KW-0472">Membrane</keyword>
<evidence type="ECO:0000256" key="3">
    <source>
        <dbReference type="ARBA" id="ARBA00022692"/>
    </source>
</evidence>
<keyword evidence="3 6" id="KW-0812">Transmembrane</keyword>
<evidence type="ECO:0000256" key="6">
    <source>
        <dbReference type="SAM" id="Phobius"/>
    </source>
</evidence>
<dbReference type="EMBL" id="PIYS01000023">
    <property type="protein sequence ID" value="PKF70610.1"/>
    <property type="molecule type" value="Genomic_DNA"/>
</dbReference>
<dbReference type="Proteomes" id="UP000242861">
    <property type="component" value="Unassembled WGS sequence"/>
</dbReference>
<keyword evidence="10" id="KW-1185">Reference proteome</keyword>
<dbReference type="GO" id="GO:0005886">
    <property type="term" value="C:plasma membrane"/>
    <property type="evidence" value="ECO:0007669"/>
    <property type="project" value="UniProtKB-SubCell"/>
</dbReference>
<comment type="caution">
    <text evidence="8">The sequence shown here is derived from an EMBL/GenBank/DDBJ whole genome shotgun (WGS) entry which is preliminary data.</text>
</comment>
<dbReference type="Proteomes" id="UP000655550">
    <property type="component" value="Unassembled WGS sequence"/>
</dbReference>
<evidence type="ECO:0008006" key="11">
    <source>
        <dbReference type="Google" id="ProtNLM"/>
    </source>
</evidence>
<dbReference type="AlphaFoldDB" id="A0A2I0CN80"/>
<name>A0A2I0CN80_9PSED</name>
<reference evidence="9" key="2">
    <citation type="submission" date="2017-12" db="EMBL/GenBank/DDBJ databases">
        <authorList>
            <person name="Yu X.-Y."/>
        </authorList>
    </citation>
    <scope>NUCLEOTIDE SEQUENCE [LARGE SCALE GENOMIC DNA]</scope>
    <source>
        <strain evidence="9">ZYSR67-Z</strain>
    </source>
</reference>
<evidence type="ECO:0000313" key="7">
    <source>
        <dbReference type="EMBL" id="GGH96066.1"/>
    </source>
</evidence>
<organism evidence="8 9">
    <name type="scientific">Pseudomonas fluvialis</name>
    <dbReference type="NCBI Taxonomy" id="1793966"/>
    <lineage>
        <taxon>Bacteria</taxon>
        <taxon>Pseudomonadati</taxon>
        <taxon>Pseudomonadota</taxon>
        <taxon>Gammaproteobacteria</taxon>
        <taxon>Pseudomonadales</taxon>
        <taxon>Pseudomonadaceae</taxon>
        <taxon>Pseudomonas</taxon>
    </lineage>
</organism>
<accession>A0A2I0CN80</accession>
<evidence type="ECO:0000256" key="1">
    <source>
        <dbReference type="ARBA" id="ARBA00004651"/>
    </source>
</evidence>